<dbReference type="Pfam" id="PF12680">
    <property type="entry name" value="SnoaL_2"/>
    <property type="match status" value="1"/>
</dbReference>
<organism evidence="2 3">
    <name type="scientific">Planobispora longispora</name>
    <dbReference type="NCBI Taxonomy" id="28887"/>
    <lineage>
        <taxon>Bacteria</taxon>
        <taxon>Bacillati</taxon>
        <taxon>Actinomycetota</taxon>
        <taxon>Actinomycetes</taxon>
        <taxon>Streptosporangiales</taxon>
        <taxon>Streptosporangiaceae</taxon>
        <taxon>Planobispora</taxon>
    </lineage>
</organism>
<comment type="caution">
    <text evidence="2">The sequence shown here is derived from an EMBL/GenBank/DDBJ whole genome shotgun (WGS) entry which is preliminary data.</text>
</comment>
<evidence type="ECO:0000259" key="1">
    <source>
        <dbReference type="Pfam" id="PF12680"/>
    </source>
</evidence>
<feature type="domain" description="SnoaL-like" evidence="1">
    <location>
        <begin position="11"/>
        <end position="109"/>
    </location>
</feature>
<gene>
    <name evidence="2" type="ORF">Plo01_48460</name>
</gene>
<dbReference type="RefSeq" id="WP_203892920.1">
    <property type="nucleotide sequence ID" value="NZ_BOOH01000039.1"/>
</dbReference>
<reference evidence="2 3" key="1">
    <citation type="submission" date="2021-01" db="EMBL/GenBank/DDBJ databases">
        <title>Whole genome shotgun sequence of Planobispora longispora NBRC 13918.</title>
        <authorList>
            <person name="Komaki H."/>
            <person name="Tamura T."/>
        </authorList>
    </citation>
    <scope>NUCLEOTIDE SEQUENCE [LARGE SCALE GENOMIC DNA]</scope>
    <source>
        <strain evidence="2 3">NBRC 13918</strain>
    </source>
</reference>
<dbReference type="EMBL" id="BOOH01000039">
    <property type="protein sequence ID" value="GIH78417.1"/>
    <property type="molecule type" value="Genomic_DNA"/>
</dbReference>
<dbReference type="InterPro" id="IPR037401">
    <property type="entry name" value="SnoaL-like"/>
</dbReference>
<evidence type="ECO:0000313" key="2">
    <source>
        <dbReference type="EMBL" id="GIH78417.1"/>
    </source>
</evidence>
<sequence length="127" mass="13981">MTARDEARALVQRMQECFNTRQFDQAADLHTPGFVSHPLGATGFEAGRDAWREVVALFPGMRVVAQDILVDGDKVAVRSSVEGITTPDGGAQPTLIEIFRIEDGRLAEMWGITEGPDPREQTLINRS</sequence>
<accession>A0A8J3RRA5</accession>
<protein>
    <recommendedName>
        <fullName evidence="1">SnoaL-like domain-containing protein</fullName>
    </recommendedName>
</protein>
<dbReference type="SUPFAM" id="SSF54427">
    <property type="entry name" value="NTF2-like"/>
    <property type="match status" value="1"/>
</dbReference>
<proteinExistence type="predicted"/>
<keyword evidence="3" id="KW-1185">Reference proteome</keyword>
<dbReference type="AlphaFoldDB" id="A0A8J3RRA5"/>
<dbReference type="InterPro" id="IPR032710">
    <property type="entry name" value="NTF2-like_dom_sf"/>
</dbReference>
<dbReference type="Gene3D" id="3.10.450.50">
    <property type="match status" value="1"/>
</dbReference>
<evidence type="ECO:0000313" key="3">
    <source>
        <dbReference type="Proteomes" id="UP000616724"/>
    </source>
</evidence>
<dbReference type="Proteomes" id="UP000616724">
    <property type="component" value="Unassembled WGS sequence"/>
</dbReference>
<name>A0A8J3RRA5_9ACTN</name>